<protein>
    <submittedName>
        <fullName evidence="2">Uncharacterized protein</fullName>
    </submittedName>
</protein>
<proteinExistence type="predicted"/>
<accession>A0ABT0BJX9</accession>
<name>A0ABT0BJX9_9SPHN</name>
<organism evidence="2 3">
    <name type="scientific">Novosphingobium beihaiensis</name>
    <dbReference type="NCBI Taxonomy" id="2930389"/>
    <lineage>
        <taxon>Bacteria</taxon>
        <taxon>Pseudomonadati</taxon>
        <taxon>Pseudomonadota</taxon>
        <taxon>Alphaproteobacteria</taxon>
        <taxon>Sphingomonadales</taxon>
        <taxon>Sphingomonadaceae</taxon>
        <taxon>Novosphingobium</taxon>
    </lineage>
</organism>
<sequence>MAATFFGVVVSLAIPALAMAADKAPSWPKGIYSSVSTHPETGDMLGMEVRFFKRDGEPVVEAVICEGWCNASSIVPVQRTERGFSFRVTERFQSGDGPHSLVTYVELIPQGRGLWAWTALRQGKQSAEWNDAIWLRHVDEPYGLSIVHSQDAPSQP</sequence>
<evidence type="ECO:0000313" key="3">
    <source>
        <dbReference type="Proteomes" id="UP001202281"/>
    </source>
</evidence>
<comment type="caution">
    <text evidence="2">The sequence shown here is derived from an EMBL/GenBank/DDBJ whole genome shotgun (WGS) entry which is preliminary data.</text>
</comment>
<evidence type="ECO:0000313" key="2">
    <source>
        <dbReference type="EMBL" id="MCJ2185347.1"/>
    </source>
</evidence>
<dbReference type="EMBL" id="JALHLG010000001">
    <property type="protein sequence ID" value="MCJ2185347.1"/>
    <property type="molecule type" value="Genomic_DNA"/>
</dbReference>
<gene>
    <name evidence="2" type="ORF">MTR66_00795</name>
</gene>
<keyword evidence="1" id="KW-0732">Signal</keyword>
<feature type="signal peptide" evidence="1">
    <location>
        <begin position="1"/>
        <end position="20"/>
    </location>
</feature>
<reference evidence="2 3" key="1">
    <citation type="submission" date="2022-04" db="EMBL/GenBank/DDBJ databases">
        <title>Identification of a novel bacterium isolated from mangrove sediments.</title>
        <authorList>
            <person name="Pan X."/>
        </authorList>
    </citation>
    <scope>NUCLEOTIDE SEQUENCE [LARGE SCALE GENOMIC DNA]</scope>
    <source>
        <strain evidence="2 3">B2638</strain>
    </source>
</reference>
<keyword evidence="3" id="KW-1185">Reference proteome</keyword>
<dbReference type="Proteomes" id="UP001202281">
    <property type="component" value="Unassembled WGS sequence"/>
</dbReference>
<dbReference type="RefSeq" id="WP_243917055.1">
    <property type="nucleotide sequence ID" value="NZ_JALHLG010000001.1"/>
</dbReference>
<feature type="chain" id="PRO_5047017770" evidence="1">
    <location>
        <begin position="21"/>
        <end position="156"/>
    </location>
</feature>
<evidence type="ECO:0000256" key="1">
    <source>
        <dbReference type="SAM" id="SignalP"/>
    </source>
</evidence>